<keyword evidence="5 6" id="KW-0472">Membrane</keyword>
<dbReference type="EMBL" id="JSVA01000003">
    <property type="protein sequence ID" value="KOF04254.1"/>
    <property type="molecule type" value="Genomic_DNA"/>
</dbReference>
<feature type="transmembrane region" description="Helical" evidence="6">
    <location>
        <begin position="363"/>
        <end position="381"/>
    </location>
</feature>
<dbReference type="PANTHER" id="PTHR30250">
    <property type="entry name" value="PST FAMILY PREDICTED COLANIC ACID TRANSPORTER"/>
    <property type="match status" value="1"/>
</dbReference>
<evidence type="ECO:0000256" key="1">
    <source>
        <dbReference type="ARBA" id="ARBA00004651"/>
    </source>
</evidence>
<dbReference type="PANTHER" id="PTHR30250:SF11">
    <property type="entry name" value="O-ANTIGEN TRANSPORTER-RELATED"/>
    <property type="match status" value="1"/>
</dbReference>
<feature type="transmembrane region" description="Helical" evidence="6">
    <location>
        <begin position="156"/>
        <end position="173"/>
    </location>
</feature>
<evidence type="ECO:0000256" key="3">
    <source>
        <dbReference type="ARBA" id="ARBA00022692"/>
    </source>
</evidence>
<evidence type="ECO:0000256" key="2">
    <source>
        <dbReference type="ARBA" id="ARBA00022475"/>
    </source>
</evidence>
<gene>
    <name evidence="7" type="ORF">OB69_01630</name>
</gene>
<feature type="transmembrane region" description="Helical" evidence="6">
    <location>
        <begin position="296"/>
        <end position="320"/>
    </location>
</feature>
<name>A0A0L8API2_9BACT</name>
<dbReference type="AlphaFoldDB" id="A0A0L8API2"/>
<accession>A0A0L8API2</accession>
<evidence type="ECO:0000256" key="4">
    <source>
        <dbReference type="ARBA" id="ARBA00022989"/>
    </source>
</evidence>
<dbReference type="OrthoDB" id="650636at2"/>
<protein>
    <submittedName>
        <fullName evidence="7">Uncharacterized protein</fullName>
    </submittedName>
</protein>
<dbReference type="RefSeq" id="WP_053221952.1">
    <property type="nucleotide sequence ID" value="NZ_JSVA01000003.1"/>
</dbReference>
<feature type="transmembrane region" description="Helical" evidence="6">
    <location>
        <begin position="387"/>
        <end position="406"/>
    </location>
</feature>
<evidence type="ECO:0000256" key="5">
    <source>
        <dbReference type="ARBA" id="ARBA00023136"/>
    </source>
</evidence>
<keyword evidence="2" id="KW-1003">Cell membrane</keyword>
<proteinExistence type="predicted"/>
<comment type="subcellular location">
    <subcellularLocation>
        <location evidence="1">Cell membrane</location>
        <topology evidence="1">Multi-pass membrane protein</topology>
    </subcellularLocation>
</comment>
<sequence>MIKSLKNSAMFSNSLYSITGQASFLVSNFLLFIVLLKEFPQEAVGVWALFITVISIVDSMRQGLIQNGLTRLLIQKADEEAQQAGSGLTINFSVIILSAILLYFGAGLLANLWEAPALIELFKQSWKPLVSLGTIQMMNILCFAKNKFKLYARLNLIYMVTFLTIMVTVWYTGNLSFNAILNGQLLAVIPSVTYMHVKHPIAIAMPKMAIIKELLGFGKYIAGTNLLSLLFNKADVLMIAYFLDPISLALFHFASRIIQYIELPLTALSQVIYPRLAASYHANGVSQLKKEYGRSILTLLALIIPGVMVIDIFNTSIINILSSEDYLSSSQLIIILSIGCLFKPWGRVFGLTLDAIGKPKVNFQMLAFSLLVNIAMNAWLIPQYGVTGAAIATTSSIIITILLGQIRIKKYVDISPLSEVFNSFKIKTLIATK</sequence>
<comment type="caution">
    <text evidence="7">The sequence shown here is derived from an EMBL/GenBank/DDBJ whole genome shotgun (WGS) entry which is preliminary data.</text>
</comment>
<keyword evidence="8" id="KW-1185">Reference proteome</keyword>
<evidence type="ECO:0000313" key="8">
    <source>
        <dbReference type="Proteomes" id="UP000036908"/>
    </source>
</evidence>
<evidence type="ECO:0000256" key="6">
    <source>
        <dbReference type="SAM" id="Phobius"/>
    </source>
</evidence>
<keyword evidence="3 6" id="KW-0812">Transmembrane</keyword>
<feature type="transmembrane region" description="Helical" evidence="6">
    <location>
        <begin position="85"/>
        <end position="106"/>
    </location>
</feature>
<dbReference type="InterPro" id="IPR050833">
    <property type="entry name" value="Poly_Biosynth_Transport"/>
</dbReference>
<dbReference type="GO" id="GO:0005886">
    <property type="term" value="C:plasma membrane"/>
    <property type="evidence" value="ECO:0007669"/>
    <property type="project" value="UniProtKB-SubCell"/>
</dbReference>
<evidence type="ECO:0000313" key="7">
    <source>
        <dbReference type="EMBL" id="KOF04254.1"/>
    </source>
</evidence>
<dbReference type="Pfam" id="PF13440">
    <property type="entry name" value="Polysacc_synt_3"/>
    <property type="match status" value="1"/>
</dbReference>
<feature type="transmembrane region" description="Helical" evidence="6">
    <location>
        <begin position="236"/>
        <end position="254"/>
    </location>
</feature>
<feature type="transmembrane region" description="Helical" evidence="6">
    <location>
        <begin position="12"/>
        <end position="34"/>
    </location>
</feature>
<dbReference type="PATRIC" id="fig|1566026.4.peg.2023"/>
<dbReference type="Proteomes" id="UP000036908">
    <property type="component" value="Unassembled WGS sequence"/>
</dbReference>
<feature type="transmembrane region" description="Helical" evidence="6">
    <location>
        <begin position="326"/>
        <end position="342"/>
    </location>
</feature>
<reference evidence="8" key="1">
    <citation type="submission" date="2014-11" db="EMBL/GenBank/DDBJ databases">
        <title>Genome sequencing of Roseivirga sp. D-25.</title>
        <authorList>
            <person name="Selvaratnam C."/>
            <person name="Thevarajoo S."/>
            <person name="Goh K.M."/>
            <person name="Eee R."/>
            <person name="Chan K.-G."/>
            <person name="Chong C.S."/>
        </authorList>
    </citation>
    <scope>NUCLEOTIDE SEQUENCE [LARGE SCALE GENOMIC DNA]</scope>
    <source>
        <strain evidence="8">D-25</strain>
    </source>
</reference>
<keyword evidence="4 6" id="KW-1133">Transmembrane helix</keyword>
<organism evidence="7 8">
    <name type="scientific">Roseivirga seohaensis subsp. aquiponti</name>
    <dbReference type="NCBI Taxonomy" id="1566026"/>
    <lineage>
        <taxon>Bacteria</taxon>
        <taxon>Pseudomonadati</taxon>
        <taxon>Bacteroidota</taxon>
        <taxon>Cytophagia</taxon>
        <taxon>Cytophagales</taxon>
        <taxon>Roseivirgaceae</taxon>
        <taxon>Roseivirga</taxon>
    </lineage>
</organism>
<feature type="transmembrane region" description="Helical" evidence="6">
    <location>
        <begin position="46"/>
        <end position="64"/>
    </location>
</feature>